<protein>
    <recommendedName>
        <fullName evidence="4">Pectinesterase inhibitor domain-containing protein</fullName>
    </recommendedName>
</protein>
<evidence type="ECO:0000313" key="3">
    <source>
        <dbReference type="Proteomes" id="UP001604277"/>
    </source>
</evidence>
<reference evidence="3" key="1">
    <citation type="submission" date="2024-07" db="EMBL/GenBank/DDBJ databases">
        <title>Two chromosome-level genome assemblies of Korean endemic species Abeliophyllum distichum and Forsythia ovata (Oleaceae).</title>
        <authorList>
            <person name="Jang H."/>
        </authorList>
    </citation>
    <scope>NUCLEOTIDE SEQUENCE [LARGE SCALE GENOMIC DNA]</scope>
</reference>
<name>A0ABD1RNI0_9LAMI</name>
<feature type="chain" id="PRO_5044867253" description="Pectinesterase inhibitor domain-containing protein" evidence="1">
    <location>
        <begin position="27"/>
        <end position="175"/>
    </location>
</feature>
<dbReference type="Proteomes" id="UP001604277">
    <property type="component" value="Unassembled WGS sequence"/>
</dbReference>
<evidence type="ECO:0000256" key="1">
    <source>
        <dbReference type="SAM" id="SignalP"/>
    </source>
</evidence>
<sequence>MKQIMLTPSALFVIFFLITITSRLSSATVHSKPLTEKEKHKIIAGDAITICLHEVEDISKFINTVLELKSLQLTHNTKILPCVQGLIFDLSEVTSALNNLKHLKEPNMLSYVHFLKHMTSHTINLGNMCSSSLKNSDKVIVSMLSRKFDDLSYLINNVVYHVSEFIGHSISAGSP</sequence>
<keyword evidence="1" id="KW-0732">Signal</keyword>
<keyword evidence="3" id="KW-1185">Reference proteome</keyword>
<proteinExistence type="predicted"/>
<organism evidence="2 3">
    <name type="scientific">Forsythia ovata</name>
    <dbReference type="NCBI Taxonomy" id="205694"/>
    <lineage>
        <taxon>Eukaryota</taxon>
        <taxon>Viridiplantae</taxon>
        <taxon>Streptophyta</taxon>
        <taxon>Embryophyta</taxon>
        <taxon>Tracheophyta</taxon>
        <taxon>Spermatophyta</taxon>
        <taxon>Magnoliopsida</taxon>
        <taxon>eudicotyledons</taxon>
        <taxon>Gunneridae</taxon>
        <taxon>Pentapetalae</taxon>
        <taxon>asterids</taxon>
        <taxon>lamiids</taxon>
        <taxon>Lamiales</taxon>
        <taxon>Oleaceae</taxon>
        <taxon>Forsythieae</taxon>
        <taxon>Forsythia</taxon>
    </lineage>
</organism>
<accession>A0ABD1RNI0</accession>
<comment type="caution">
    <text evidence="2">The sequence shown here is derived from an EMBL/GenBank/DDBJ whole genome shotgun (WGS) entry which is preliminary data.</text>
</comment>
<gene>
    <name evidence="2" type="ORF">Fot_43249</name>
</gene>
<feature type="signal peptide" evidence="1">
    <location>
        <begin position="1"/>
        <end position="26"/>
    </location>
</feature>
<evidence type="ECO:0008006" key="4">
    <source>
        <dbReference type="Google" id="ProtNLM"/>
    </source>
</evidence>
<dbReference type="AlphaFoldDB" id="A0ABD1RNI0"/>
<evidence type="ECO:0000313" key="2">
    <source>
        <dbReference type="EMBL" id="KAL2489957.1"/>
    </source>
</evidence>
<dbReference type="EMBL" id="JBFOLJ010000012">
    <property type="protein sequence ID" value="KAL2489957.1"/>
    <property type="molecule type" value="Genomic_DNA"/>
</dbReference>